<keyword evidence="7" id="KW-1185">Reference proteome</keyword>
<accession>A0AAP5IDJ1</accession>
<sequence>MSMLHPANQDSLIVSEELREQEFGPVKLVVIQPSTFCNLDCDYCYLPNRHLKHKLSLDLLEPIFRNLFSSRSLKSHFTIVWHAGEPLAMPIQFYREAFEIINNLSDKYNSNQYQFAHAIQTNGILLNQPWCDLINRYNIQVGVSLDGPAFLHDAHRKTKKGLGTHASTMRGISYLKANGIEFSVITVLTQDSLDYPEEMFQFFIENDIDRIGFNIEETEGYNQVSSLEKNGTDIKYRQFMKKFYELVQQSKQKISVREFEFIENSIYYSLGTTLGQSDPFTIISIDHKGNFMTFSPELLSLTTSDYGEFVLGNVVQDTFDSVFQTEKFRRIYNDIKAGVELCKESCEYFQLCGGGAPANKYFENGSFRSTETMYCRYTQKILTDIVLEDIEKRLDIC</sequence>
<dbReference type="SFLD" id="SFLDG01386">
    <property type="entry name" value="main_SPASM_domain-containing"/>
    <property type="match status" value="1"/>
</dbReference>
<dbReference type="SUPFAM" id="SSF102114">
    <property type="entry name" value="Radical SAM enzymes"/>
    <property type="match status" value="1"/>
</dbReference>
<dbReference type="InterPro" id="IPR013785">
    <property type="entry name" value="Aldolase_TIM"/>
</dbReference>
<dbReference type="GO" id="GO:0016491">
    <property type="term" value="F:oxidoreductase activity"/>
    <property type="evidence" value="ECO:0007669"/>
    <property type="project" value="InterPro"/>
</dbReference>
<dbReference type="SFLD" id="SFLDG01067">
    <property type="entry name" value="SPASM/twitch_domain_containing"/>
    <property type="match status" value="1"/>
</dbReference>
<feature type="domain" description="Radical SAM core" evidence="5">
    <location>
        <begin position="21"/>
        <end position="257"/>
    </location>
</feature>
<dbReference type="InterPro" id="IPR058240">
    <property type="entry name" value="rSAM_sf"/>
</dbReference>
<proteinExistence type="predicted"/>
<dbReference type="Proteomes" id="UP000667802">
    <property type="component" value="Unassembled WGS sequence"/>
</dbReference>
<keyword evidence="1" id="KW-0949">S-adenosyl-L-methionine</keyword>
<dbReference type="CDD" id="cd01335">
    <property type="entry name" value="Radical_SAM"/>
    <property type="match status" value="1"/>
</dbReference>
<reference evidence="7" key="1">
    <citation type="journal article" date="2021" name="Science">
        <title>Hunting the eagle killer: A cyanobacterial neurotoxin causes vacuolar myelinopathy.</title>
        <authorList>
            <person name="Breinlinger S."/>
            <person name="Phillips T.J."/>
            <person name="Haram B.N."/>
            <person name="Mares J."/>
            <person name="Martinez Yerena J.A."/>
            <person name="Hrouzek P."/>
            <person name="Sobotka R."/>
            <person name="Henderson W.M."/>
            <person name="Schmieder P."/>
            <person name="Williams S.M."/>
            <person name="Lauderdale J.D."/>
            <person name="Wilde H.D."/>
            <person name="Gerrin W."/>
            <person name="Kust A."/>
            <person name="Washington J.W."/>
            <person name="Wagner C."/>
            <person name="Geier B."/>
            <person name="Liebeke M."/>
            <person name="Enke H."/>
            <person name="Niedermeyer T.H.J."/>
            <person name="Wilde S.B."/>
        </authorList>
    </citation>
    <scope>NUCLEOTIDE SEQUENCE [LARGE SCALE GENOMIC DNA]</scope>
    <source>
        <strain evidence="7">Thurmond2011</strain>
    </source>
</reference>
<dbReference type="RefSeq" id="WP_208350231.1">
    <property type="nucleotide sequence ID" value="NZ_JAALHA020000025.1"/>
</dbReference>
<dbReference type="InterPro" id="IPR026357">
    <property type="entry name" value="rSAM_SPASM_GrrM_OscB"/>
</dbReference>
<evidence type="ECO:0000256" key="1">
    <source>
        <dbReference type="ARBA" id="ARBA00022691"/>
    </source>
</evidence>
<dbReference type="EMBL" id="JAALHA020000025">
    <property type="protein sequence ID" value="MDR9899506.1"/>
    <property type="molecule type" value="Genomic_DNA"/>
</dbReference>
<dbReference type="PANTHER" id="PTHR43273:SF8">
    <property type="entry name" value="RADICAL SAM DOMAIN PROTEIN"/>
    <property type="match status" value="1"/>
</dbReference>
<evidence type="ECO:0000313" key="6">
    <source>
        <dbReference type="EMBL" id="MDR9899506.1"/>
    </source>
</evidence>
<evidence type="ECO:0000256" key="2">
    <source>
        <dbReference type="ARBA" id="ARBA00022723"/>
    </source>
</evidence>
<keyword evidence="3" id="KW-0408">Iron</keyword>
<evidence type="ECO:0000313" key="7">
    <source>
        <dbReference type="Proteomes" id="UP000667802"/>
    </source>
</evidence>
<organism evidence="6 7">
    <name type="scientific">Aetokthonos hydrillicola Thurmond2011</name>
    <dbReference type="NCBI Taxonomy" id="2712845"/>
    <lineage>
        <taxon>Bacteria</taxon>
        <taxon>Bacillati</taxon>
        <taxon>Cyanobacteriota</taxon>
        <taxon>Cyanophyceae</taxon>
        <taxon>Nostocales</taxon>
        <taxon>Hapalosiphonaceae</taxon>
        <taxon>Aetokthonos</taxon>
    </lineage>
</organism>
<comment type="caution">
    <text evidence="6">The sequence shown here is derived from an EMBL/GenBank/DDBJ whole genome shotgun (WGS) entry which is preliminary data.</text>
</comment>
<evidence type="ECO:0000256" key="3">
    <source>
        <dbReference type="ARBA" id="ARBA00023004"/>
    </source>
</evidence>
<dbReference type="InterPro" id="IPR007197">
    <property type="entry name" value="rSAM"/>
</dbReference>
<dbReference type="SFLD" id="SFLDG01384">
    <property type="entry name" value="thioether_bond_formation_requi"/>
    <property type="match status" value="1"/>
</dbReference>
<evidence type="ECO:0000256" key="4">
    <source>
        <dbReference type="ARBA" id="ARBA00023014"/>
    </source>
</evidence>
<evidence type="ECO:0000259" key="5">
    <source>
        <dbReference type="PROSITE" id="PS51918"/>
    </source>
</evidence>
<protein>
    <submittedName>
        <fullName evidence="6">GRRM system radical SAM/SPASM domain protein</fullName>
    </submittedName>
</protein>
<dbReference type="GO" id="GO:0051536">
    <property type="term" value="F:iron-sulfur cluster binding"/>
    <property type="evidence" value="ECO:0007669"/>
    <property type="project" value="UniProtKB-KW"/>
</dbReference>
<keyword evidence="2" id="KW-0479">Metal-binding</keyword>
<dbReference type="Pfam" id="PF04055">
    <property type="entry name" value="Radical_SAM"/>
    <property type="match status" value="1"/>
</dbReference>
<dbReference type="SFLD" id="SFLDS00029">
    <property type="entry name" value="Radical_SAM"/>
    <property type="match status" value="1"/>
</dbReference>
<dbReference type="Gene3D" id="3.20.20.70">
    <property type="entry name" value="Aldolase class I"/>
    <property type="match status" value="1"/>
</dbReference>
<gene>
    <name evidence="6" type="primary">grrM</name>
    <name evidence="6" type="ORF">G7B40_033845</name>
</gene>
<dbReference type="PROSITE" id="PS51918">
    <property type="entry name" value="RADICAL_SAM"/>
    <property type="match status" value="1"/>
</dbReference>
<dbReference type="PANTHER" id="PTHR43273">
    <property type="entry name" value="ANAEROBIC SULFATASE-MATURATING ENZYME HOMOLOG ASLB-RELATED"/>
    <property type="match status" value="1"/>
</dbReference>
<dbReference type="AlphaFoldDB" id="A0AAP5IDJ1"/>
<name>A0AAP5IDJ1_9CYAN</name>
<dbReference type="SFLD" id="SFLDG01072">
    <property type="entry name" value="dehydrogenase_like"/>
    <property type="match status" value="1"/>
</dbReference>
<keyword evidence="4" id="KW-0411">Iron-sulfur</keyword>
<dbReference type="GO" id="GO:0046872">
    <property type="term" value="F:metal ion binding"/>
    <property type="evidence" value="ECO:0007669"/>
    <property type="project" value="UniProtKB-KW"/>
</dbReference>
<dbReference type="InterPro" id="IPR023867">
    <property type="entry name" value="Sulphatase_maturase_rSAM"/>
</dbReference>
<dbReference type="NCBIfam" id="TIGR04261">
    <property type="entry name" value="rSAM_GlyRichRpt"/>
    <property type="match status" value="1"/>
</dbReference>